<feature type="transmembrane region" description="Helical" evidence="8">
    <location>
        <begin position="208"/>
        <end position="230"/>
    </location>
</feature>
<dbReference type="PANTHER" id="PTHR24243">
    <property type="entry name" value="G-PROTEIN COUPLED RECEPTOR"/>
    <property type="match status" value="1"/>
</dbReference>
<feature type="domain" description="G-protein coupled receptors family 1 profile" evidence="9">
    <location>
        <begin position="45"/>
        <end position="325"/>
    </location>
</feature>
<dbReference type="SUPFAM" id="SSF81321">
    <property type="entry name" value="Family A G protein-coupled receptor-like"/>
    <property type="match status" value="1"/>
</dbReference>
<dbReference type="Proteomes" id="UP000663832">
    <property type="component" value="Unassembled WGS sequence"/>
</dbReference>
<dbReference type="PANTHER" id="PTHR24243:SF230">
    <property type="entry name" value="G-PROTEIN COUPLED RECEPTORS FAMILY 1 PROFILE DOMAIN-CONTAINING PROTEIN"/>
    <property type="match status" value="1"/>
</dbReference>
<dbReference type="EMBL" id="CAJNON010000378">
    <property type="protein sequence ID" value="CAF1230197.1"/>
    <property type="molecule type" value="Genomic_DNA"/>
</dbReference>
<keyword evidence="14" id="KW-1185">Reference proteome</keyword>
<keyword evidence="5 8" id="KW-0472">Membrane</keyword>
<feature type="transmembrane region" description="Helical" evidence="8">
    <location>
        <begin position="260"/>
        <end position="281"/>
    </location>
</feature>
<dbReference type="Gene3D" id="1.20.1070.10">
    <property type="entry name" value="Rhodopsin 7-helix transmembrane proteins"/>
    <property type="match status" value="1"/>
</dbReference>
<dbReference type="GO" id="GO:0004930">
    <property type="term" value="F:G protein-coupled receptor activity"/>
    <property type="evidence" value="ECO:0007669"/>
    <property type="project" value="UniProtKB-KW"/>
</dbReference>
<keyword evidence="4" id="KW-0297">G-protein coupled receptor</keyword>
<feature type="transmembrane region" description="Helical" evidence="8">
    <location>
        <begin position="33"/>
        <end position="54"/>
    </location>
</feature>
<sequence length="389" mass="45738">MLYCGKINRTNLQIDYLQKIYFEKSWAWWLNHMGTFVVFIIGFFGNMLCLIFLCRRPFIRNSYTQYLIALAIVDTGAIFFETITALDDLYQYQSKDRRALIQHTIVSCKLFYYIRFIFYSMSSWIVVALAVERLVAVKYPLWSKHICSVTNARRIILIMFLFTMAIQSYHLVIKGLDCSSSSKITTKLNCRCKTLLGYATIDIIFTIYIWRLVLMTLLPLIIIITVNILIMSKLFNKNCLIDHTNRVNNARRKVVLRYKVSRMLVIVSTIYLLFHLPGSTLEVVKFLLVHAFRLCDLKWQYYIYIAQDIFDLLTNFNYGINFYLYIISSKHVRCALIHKNSIFRVSTTRSKENWRKSKTFLSSYIYSSRKPHERDINASLAGCETVTSV</sequence>
<evidence type="ECO:0000256" key="8">
    <source>
        <dbReference type="SAM" id="Phobius"/>
    </source>
</evidence>
<dbReference type="Proteomes" id="UP000663881">
    <property type="component" value="Unassembled WGS sequence"/>
</dbReference>
<evidence type="ECO:0000259" key="9">
    <source>
        <dbReference type="PROSITE" id="PS50262"/>
    </source>
</evidence>
<evidence type="ECO:0000313" key="10">
    <source>
        <dbReference type="EMBL" id="CAF0977150.1"/>
    </source>
</evidence>
<evidence type="ECO:0000256" key="4">
    <source>
        <dbReference type="ARBA" id="ARBA00023040"/>
    </source>
</evidence>
<evidence type="ECO:0000256" key="7">
    <source>
        <dbReference type="ARBA" id="ARBA00023224"/>
    </source>
</evidence>
<dbReference type="EMBL" id="CAJNOI010000062">
    <property type="protein sequence ID" value="CAF0977150.1"/>
    <property type="molecule type" value="Genomic_DNA"/>
</dbReference>
<dbReference type="EMBL" id="CAJOAY010000008">
    <property type="protein sequence ID" value="CAF3482278.1"/>
    <property type="molecule type" value="Genomic_DNA"/>
</dbReference>
<accession>A0A814F2C3</accession>
<dbReference type="Proteomes" id="UP000663891">
    <property type="component" value="Unassembled WGS sequence"/>
</dbReference>
<feature type="transmembrane region" description="Helical" evidence="8">
    <location>
        <begin position="155"/>
        <end position="173"/>
    </location>
</feature>
<evidence type="ECO:0000313" key="14">
    <source>
        <dbReference type="Proteomes" id="UP000663832"/>
    </source>
</evidence>
<dbReference type="InterPro" id="IPR000276">
    <property type="entry name" value="GPCR_Rhodpsn"/>
</dbReference>
<dbReference type="OrthoDB" id="9990906at2759"/>
<feature type="transmembrane region" description="Helical" evidence="8">
    <location>
        <begin position="301"/>
        <end position="326"/>
    </location>
</feature>
<evidence type="ECO:0000256" key="2">
    <source>
        <dbReference type="ARBA" id="ARBA00022692"/>
    </source>
</evidence>
<dbReference type="AlphaFoldDB" id="A0A814F2C3"/>
<dbReference type="GO" id="GO:0005886">
    <property type="term" value="C:plasma membrane"/>
    <property type="evidence" value="ECO:0007669"/>
    <property type="project" value="TreeGrafter"/>
</dbReference>
<name>A0A814F2C3_9BILA</name>
<dbReference type="EMBL" id="CAJNOM010000125">
    <property type="protein sequence ID" value="CAF1098389.1"/>
    <property type="molecule type" value="Genomic_DNA"/>
</dbReference>
<keyword evidence="6" id="KW-0675">Receptor</keyword>
<evidence type="ECO:0000313" key="15">
    <source>
        <dbReference type="Proteomes" id="UP000663877"/>
    </source>
</evidence>
<reference evidence="10" key="1">
    <citation type="submission" date="2021-02" db="EMBL/GenBank/DDBJ databases">
        <authorList>
            <person name="Nowell W R."/>
        </authorList>
    </citation>
    <scope>NUCLEOTIDE SEQUENCE</scope>
</reference>
<keyword evidence="3 8" id="KW-1133">Transmembrane helix</keyword>
<feature type="transmembrane region" description="Helical" evidence="8">
    <location>
        <begin position="66"/>
        <end position="86"/>
    </location>
</feature>
<evidence type="ECO:0000313" key="12">
    <source>
        <dbReference type="EMBL" id="CAF1230197.1"/>
    </source>
</evidence>
<proteinExistence type="predicted"/>
<evidence type="ECO:0000256" key="3">
    <source>
        <dbReference type="ARBA" id="ARBA00022989"/>
    </source>
</evidence>
<dbReference type="PROSITE" id="PS50262">
    <property type="entry name" value="G_PROTEIN_RECEP_F1_2"/>
    <property type="match status" value="1"/>
</dbReference>
<dbReference type="InterPro" id="IPR017452">
    <property type="entry name" value="GPCR_Rhodpsn_7TM"/>
</dbReference>
<protein>
    <recommendedName>
        <fullName evidence="9">G-protein coupled receptors family 1 profile domain-containing protein</fullName>
    </recommendedName>
</protein>
<keyword evidence="7" id="KW-0807">Transducer</keyword>
<gene>
    <name evidence="10" type="ORF">BJG266_LOCUS14662</name>
    <name evidence="13" type="ORF">OKA104_LOCUS386</name>
    <name evidence="11" type="ORF">QVE165_LOCUS20159</name>
    <name evidence="12" type="ORF">VCS650_LOCUS27207</name>
</gene>
<comment type="caution">
    <text evidence="10">The sequence shown here is derived from an EMBL/GenBank/DDBJ whole genome shotgun (WGS) entry which is preliminary data.</text>
</comment>
<comment type="subcellular location">
    <subcellularLocation>
        <location evidence="1">Membrane</location>
        <topology evidence="1">Multi-pass membrane protein</topology>
    </subcellularLocation>
</comment>
<organism evidence="10 15">
    <name type="scientific">Adineta steineri</name>
    <dbReference type="NCBI Taxonomy" id="433720"/>
    <lineage>
        <taxon>Eukaryota</taxon>
        <taxon>Metazoa</taxon>
        <taxon>Spiralia</taxon>
        <taxon>Gnathifera</taxon>
        <taxon>Rotifera</taxon>
        <taxon>Eurotatoria</taxon>
        <taxon>Bdelloidea</taxon>
        <taxon>Adinetida</taxon>
        <taxon>Adinetidae</taxon>
        <taxon>Adineta</taxon>
    </lineage>
</organism>
<evidence type="ECO:0000256" key="1">
    <source>
        <dbReference type="ARBA" id="ARBA00004141"/>
    </source>
</evidence>
<keyword evidence="2 8" id="KW-0812">Transmembrane</keyword>
<feature type="transmembrane region" description="Helical" evidence="8">
    <location>
        <begin position="116"/>
        <end position="135"/>
    </location>
</feature>
<dbReference type="PRINTS" id="PR00237">
    <property type="entry name" value="GPCRRHODOPSN"/>
</dbReference>
<evidence type="ECO:0000313" key="11">
    <source>
        <dbReference type="EMBL" id="CAF1098389.1"/>
    </source>
</evidence>
<evidence type="ECO:0000256" key="6">
    <source>
        <dbReference type="ARBA" id="ARBA00023170"/>
    </source>
</evidence>
<evidence type="ECO:0000313" key="13">
    <source>
        <dbReference type="EMBL" id="CAF3482278.1"/>
    </source>
</evidence>
<dbReference type="Proteomes" id="UP000663877">
    <property type="component" value="Unassembled WGS sequence"/>
</dbReference>
<evidence type="ECO:0000256" key="5">
    <source>
        <dbReference type="ARBA" id="ARBA00023136"/>
    </source>
</evidence>
<dbReference type="Pfam" id="PF00001">
    <property type="entry name" value="7tm_1"/>
    <property type="match status" value="1"/>
</dbReference>